<evidence type="ECO:0000256" key="3">
    <source>
        <dbReference type="ARBA" id="ARBA00022574"/>
    </source>
</evidence>
<accession>A0AAV2TGB0</accession>
<dbReference type="Pfam" id="PF08366">
    <property type="entry name" value="LLGL"/>
    <property type="match status" value="1"/>
</dbReference>
<comment type="similarity">
    <text evidence="1">Belongs to the WD repeat L(2)GL family.</text>
</comment>
<sequence length="1459" mass="155209">MPQKFFEPLRKLPHQIQNLNLIQKLQGLTLGHSAEFFGSYLSSTYGCPEYPSALAFDTKLGLLAVGSLKGVIRVYGTPGVVYHVQCAGEPIVALDFLPEEGRLLSASTDGLLTLFELNTKDGIWSRCSQVKVPHTEEDQTTAIAVGYGIVYVGSRNGTLRQVAVKDGRMSLGEDALTSCTSAMVKESVSIEKRSEVGVDSPIVSLEVQPGGNLLLIAYAGGCVAVGIPQSIPEDSAQPHPPDTAVPPTAEGEPATPSTEEPPEVKPENPEAQDELTAKLAEGEAAVQPETAPPAAGEGAQTAPATPAKEQHGERRATLKLKALTRSLRGTETPKTEADTEPPLPVPPAPRISHLLLRDQRVHWSTWRLTAPDTLSTEVTVAYGDGAFQVWPITAAASDQPPEPMIVSKRDPPSTPYGPLPCGAIKKILVSPGVNGGVITAFSGGLPRPEFEDRHAVSVLQDQDHHVCFQFGSEVKDFFFVPLRSRTSDDASTAEAGTKPAPPMNAAALIVLTERELVAIDLIQPDWPTYPTPYLNCLNLSPVTAVTHITKVPSVLLCRLRSAAKSEETANEQWPVWGGENGNANVDLAYNEGSDVVVIGHANGCITLLAIGRGDSVHHLGTLRTAALFNQSDIQNGEKCATTLEVETWPPFRRVGHCALAHPLSLEQPDPRLAITQLAAYVHHDPNTALDSLTVVVGGAGGHVSIWTTGGTDDKLKTLALFEPDVSRIQVNLVDQEAFSGRYTWKGLSALQPFEGVTQLCAGPSLYPYTLIQLDPPAAITSVALEQSWNLLAIGSPHGFAVIDLLARSTVYVDFIFGKIAPQKSVRPVTAVQNAIVNRGKQFTANMRQSFRKLKSLRTSTTTPGKSHDEAAPEQQPAEQSAEGTMPATTSGEEKPAEPQASEPPPPETTTAPPEEPAAAPEKTEETQPAVESGSSKDPTAHAEATPEPTPLVPDETGPSLVRSLLFVDTFVESPIPSGGQQPATIPPRVPSLWVGTANGRALAHTLTWEGTAGPVTVRLLKELQLQHRASIIGMCAVDAVSHEPVLHSSKLRTSCESQPAVESDSKLPPEDEEKNEETSTSPEAATAEGTASAPAGDHPETAASTGPAPPQEAHQLIICSEEQVKLFSLPSLRALHKQKFVDRLRLNYGPVRATVSVTQKHEKEATEKPEAPVEPATESTSKQPASCQHLRKSLLSFGVQGFIRGTPDQPKTEWTVVVARRDGHASILSLPHLRKMFKVPGPVDPTSSFIPYVASLSTANIVLWSSGSQLYANELAPLPHLTSPASIVPGTTPQTMTTIVLPDWTRPNKPTPAEVEDKPVSETAVAPSTEVAPDTSKGEEAQVDVQAKTEAAVSDSAAVCAPTTADSSEVPEKPGVSATTASHAGDVTLDSIKEYLNGEGTVTIKTIETSSEKHTLVEGGHVVTTLRETEKVDGKVTKDDVIKFASDEDTACSAVTAAH</sequence>
<name>A0AAV2TGB0_CALDB</name>
<dbReference type="PRINTS" id="PR00962">
    <property type="entry name" value="LETHAL2GIANT"/>
</dbReference>
<feature type="compositionally biased region" description="Low complexity" evidence="5">
    <location>
        <begin position="245"/>
        <end position="258"/>
    </location>
</feature>
<dbReference type="InterPro" id="IPR000664">
    <property type="entry name" value="Lethal2_giant"/>
</dbReference>
<feature type="region of interest" description="Disordered" evidence="5">
    <location>
        <begin position="846"/>
        <end position="957"/>
    </location>
</feature>
<organism evidence="7 8">
    <name type="scientific">Calicophoron daubneyi</name>
    <name type="common">Rumen fluke</name>
    <name type="synonym">Paramphistomum daubneyi</name>
    <dbReference type="NCBI Taxonomy" id="300641"/>
    <lineage>
        <taxon>Eukaryota</taxon>
        <taxon>Metazoa</taxon>
        <taxon>Spiralia</taxon>
        <taxon>Lophotrochozoa</taxon>
        <taxon>Platyhelminthes</taxon>
        <taxon>Trematoda</taxon>
        <taxon>Digenea</taxon>
        <taxon>Plagiorchiida</taxon>
        <taxon>Pronocephalata</taxon>
        <taxon>Paramphistomoidea</taxon>
        <taxon>Paramphistomidae</taxon>
        <taxon>Calicophoron</taxon>
    </lineage>
</organism>
<keyword evidence="2" id="KW-0268">Exocytosis</keyword>
<reference evidence="7" key="1">
    <citation type="submission" date="2024-06" db="EMBL/GenBank/DDBJ databases">
        <authorList>
            <person name="Liu X."/>
            <person name="Lenzi L."/>
            <person name="Haldenby T S."/>
            <person name="Uol C."/>
        </authorList>
    </citation>
    <scope>NUCLEOTIDE SEQUENCE</scope>
</reference>
<dbReference type="SUPFAM" id="SSF50978">
    <property type="entry name" value="WD40 repeat-like"/>
    <property type="match status" value="1"/>
</dbReference>
<dbReference type="InterPro" id="IPR013577">
    <property type="entry name" value="LLGL2"/>
</dbReference>
<dbReference type="PANTHER" id="PTHR10241">
    <property type="entry name" value="LETHAL 2 GIANT LARVAE PROTEIN"/>
    <property type="match status" value="1"/>
</dbReference>
<protein>
    <recommendedName>
        <fullName evidence="6">Lethal giant larvae homologue 2 domain-containing protein</fullName>
    </recommendedName>
</protein>
<feature type="region of interest" description="Disordered" evidence="5">
    <location>
        <begin position="230"/>
        <end position="347"/>
    </location>
</feature>
<feature type="compositionally biased region" description="Low complexity" evidence="5">
    <location>
        <begin position="1078"/>
        <end position="1096"/>
    </location>
</feature>
<feature type="region of interest" description="Disordered" evidence="5">
    <location>
        <begin position="1049"/>
        <end position="1111"/>
    </location>
</feature>
<dbReference type="GO" id="GO:0019905">
    <property type="term" value="F:syntaxin binding"/>
    <property type="evidence" value="ECO:0007669"/>
    <property type="project" value="TreeGrafter"/>
</dbReference>
<evidence type="ECO:0000259" key="6">
    <source>
        <dbReference type="Pfam" id="PF08366"/>
    </source>
</evidence>
<evidence type="ECO:0000256" key="1">
    <source>
        <dbReference type="ARBA" id="ARBA00008070"/>
    </source>
</evidence>
<dbReference type="Proteomes" id="UP001497525">
    <property type="component" value="Unassembled WGS sequence"/>
</dbReference>
<evidence type="ECO:0000256" key="4">
    <source>
        <dbReference type="ARBA" id="ARBA00022737"/>
    </source>
</evidence>
<dbReference type="Gene3D" id="2.130.10.10">
    <property type="entry name" value="YVTN repeat-like/Quinoprotein amine dehydrogenase"/>
    <property type="match status" value="1"/>
</dbReference>
<dbReference type="GO" id="GO:0006887">
    <property type="term" value="P:exocytosis"/>
    <property type="evidence" value="ECO:0007669"/>
    <property type="project" value="UniProtKB-KW"/>
</dbReference>
<feature type="domain" description="Lethal giant larvae homologue 2" evidence="6">
    <location>
        <begin position="413"/>
        <end position="527"/>
    </location>
</feature>
<dbReference type="InterPro" id="IPR015943">
    <property type="entry name" value="WD40/YVTN_repeat-like_dom_sf"/>
</dbReference>
<dbReference type="GO" id="GO:0006893">
    <property type="term" value="P:Golgi to plasma membrane transport"/>
    <property type="evidence" value="ECO:0007669"/>
    <property type="project" value="TreeGrafter"/>
</dbReference>
<dbReference type="GO" id="GO:0005096">
    <property type="term" value="F:GTPase activator activity"/>
    <property type="evidence" value="ECO:0007669"/>
    <property type="project" value="TreeGrafter"/>
</dbReference>
<dbReference type="PANTHER" id="PTHR10241:SF29">
    <property type="entry name" value="LETHAL(2) GIANT LARVAE PROTEIN"/>
    <property type="match status" value="1"/>
</dbReference>
<keyword evidence="4" id="KW-0677">Repeat</keyword>
<comment type="caution">
    <text evidence="7">The sequence shown here is derived from an EMBL/GenBank/DDBJ whole genome shotgun (WGS) entry which is preliminary data.</text>
</comment>
<evidence type="ECO:0000256" key="5">
    <source>
        <dbReference type="SAM" id="MobiDB-lite"/>
    </source>
</evidence>
<feature type="compositionally biased region" description="Low complexity" evidence="5">
    <location>
        <begin position="872"/>
        <end position="882"/>
    </location>
</feature>
<evidence type="ECO:0000313" key="8">
    <source>
        <dbReference type="Proteomes" id="UP001497525"/>
    </source>
</evidence>
<keyword evidence="3" id="KW-0853">WD repeat</keyword>
<dbReference type="GO" id="GO:0045159">
    <property type="term" value="F:myosin II binding"/>
    <property type="evidence" value="ECO:0007669"/>
    <property type="project" value="TreeGrafter"/>
</dbReference>
<feature type="region of interest" description="Disordered" evidence="5">
    <location>
        <begin position="1302"/>
        <end position="1338"/>
    </location>
</feature>
<dbReference type="GO" id="GO:0005886">
    <property type="term" value="C:plasma membrane"/>
    <property type="evidence" value="ECO:0007669"/>
    <property type="project" value="TreeGrafter"/>
</dbReference>
<proteinExistence type="inferred from homology"/>
<dbReference type="EMBL" id="CAXLJL010000290">
    <property type="protein sequence ID" value="CAL5136160.1"/>
    <property type="molecule type" value="Genomic_DNA"/>
</dbReference>
<dbReference type="GO" id="GO:0005737">
    <property type="term" value="C:cytoplasm"/>
    <property type="evidence" value="ECO:0007669"/>
    <property type="project" value="TreeGrafter"/>
</dbReference>
<evidence type="ECO:0000313" key="7">
    <source>
        <dbReference type="EMBL" id="CAL5136160.1"/>
    </source>
</evidence>
<feature type="compositionally biased region" description="Low complexity" evidence="5">
    <location>
        <begin position="908"/>
        <end position="920"/>
    </location>
</feature>
<gene>
    <name evidence="7" type="ORF">CDAUBV1_LOCUS10238</name>
</gene>
<dbReference type="InterPro" id="IPR036322">
    <property type="entry name" value="WD40_repeat_dom_sf"/>
</dbReference>
<evidence type="ECO:0000256" key="2">
    <source>
        <dbReference type="ARBA" id="ARBA00022483"/>
    </source>
</evidence>
<feature type="compositionally biased region" description="Basic and acidic residues" evidence="5">
    <location>
        <begin position="1159"/>
        <end position="1171"/>
    </location>
</feature>
<feature type="compositionally biased region" description="Low complexity" evidence="5">
    <location>
        <begin position="287"/>
        <end position="307"/>
    </location>
</feature>
<feature type="region of interest" description="Disordered" evidence="5">
    <location>
        <begin position="1157"/>
        <end position="1185"/>
    </location>
</feature>